<accession>A0A016UPW5</accession>
<dbReference type="AlphaFoldDB" id="A0A016UPW5"/>
<name>A0A016UPW5_9BILA</name>
<keyword evidence="1" id="KW-0812">Transmembrane</keyword>
<keyword evidence="3" id="KW-1185">Reference proteome</keyword>
<sequence length="70" mass="7938">MDIALLCAYRDVILDFFVLIIVVHCFVAVMDIALLCVYRDVIPIFFVLCSLLSIVLLQWSPLLSSVVLIH</sequence>
<comment type="caution">
    <text evidence="2">The sequence shown here is derived from an EMBL/GenBank/DDBJ whole genome shotgun (WGS) entry which is preliminary data.</text>
</comment>
<reference evidence="3" key="1">
    <citation type="journal article" date="2015" name="Nat. Genet.">
        <title>The genome and transcriptome of the zoonotic hookworm Ancylostoma ceylanicum identify infection-specific gene families.</title>
        <authorList>
            <person name="Schwarz E.M."/>
            <person name="Hu Y."/>
            <person name="Antoshechkin I."/>
            <person name="Miller M.M."/>
            <person name="Sternberg P.W."/>
            <person name="Aroian R.V."/>
        </authorList>
    </citation>
    <scope>NUCLEOTIDE SEQUENCE</scope>
    <source>
        <strain evidence="3">HY135</strain>
    </source>
</reference>
<dbReference type="EMBL" id="JARK01001367">
    <property type="protein sequence ID" value="EYC17220.1"/>
    <property type="molecule type" value="Genomic_DNA"/>
</dbReference>
<keyword evidence="1" id="KW-1133">Transmembrane helix</keyword>
<proteinExistence type="predicted"/>
<feature type="transmembrane region" description="Helical" evidence="1">
    <location>
        <begin position="41"/>
        <end position="69"/>
    </location>
</feature>
<dbReference type="Proteomes" id="UP000024635">
    <property type="component" value="Unassembled WGS sequence"/>
</dbReference>
<protein>
    <recommendedName>
        <fullName evidence="4">7TM GPCR serpentine receptor class x (Srx) domain-containing protein</fullName>
    </recommendedName>
</protein>
<organism evidence="2 3">
    <name type="scientific">Ancylostoma ceylanicum</name>
    <dbReference type="NCBI Taxonomy" id="53326"/>
    <lineage>
        <taxon>Eukaryota</taxon>
        <taxon>Metazoa</taxon>
        <taxon>Ecdysozoa</taxon>
        <taxon>Nematoda</taxon>
        <taxon>Chromadorea</taxon>
        <taxon>Rhabditida</taxon>
        <taxon>Rhabditina</taxon>
        <taxon>Rhabditomorpha</taxon>
        <taxon>Strongyloidea</taxon>
        <taxon>Ancylostomatidae</taxon>
        <taxon>Ancylostomatinae</taxon>
        <taxon>Ancylostoma</taxon>
    </lineage>
</organism>
<keyword evidence="1" id="KW-0472">Membrane</keyword>
<evidence type="ECO:0008006" key="4">
    <source>
        <dbReference type="Google" id="ProtNLM"/>
    </source>
</evidence>
<evidence type="ECO:0000313" key="2">
    <source>
        <dbReference type="EMBL" id="EYC17220.1"/>
    </source>
</evidence>
<evidence type="ECO:0000256" key="1">
    <source>
        <dbReference type="SAM" id="Phobius"/>
    </source>
</evidence>
<evidence type="ECO:0000313" key="3">
    <source>
        <dbReference type="Proteomes" id="UP000024635"/>
    </source>
</evidence>
<feature type="transmembrane region" description="Helical" evidence="1">
    <location>
        <begin position="12"/>
        <end position="35"/>
    </location>
</feature>
<gene>
    <name evidence="2" type="primary">Acey_s0031.g2344</name>
    <name evidence="2" type="ORF">Y032_0031g2344</name>
</gene>